<gene>
    <name evidence="1" type="ORF">SDC9_51920</name>
</gene>
<proteinExistence type="predicted"/>
<comment type="caution">
    <text evidence="1">The sequence shown here is derived from an EMBL/GenBank/DDBJ whole genome shotgun (WGS) entry which is preliminary data.</text>
</comment>
<dbReference type="Gene3D" id="3.60.15.10">
    <property type="entry name" value="Ribonuclease Z/Hydroxyacylglutathione hydrolase-like"/>
    <property type="match status" value="1"/>
</dbReference>
<dbReference type="PANTHER" id="PTHR42967">
    <property type="entry name" value="METAL DEPENDENT HYDROLASE"/>
    <property type="match status" value="1"/>
</dbReference>
<reference evidence="1" key="1">
    <citation type="submission" date="2019-08" db="EMBL/GenBank/DDBJ databases">
        <authorList>
            <person name="Kucharzyk K."/>
            <person name="Murdoch R.W."/>
            <person name="Higgins S."/>
            <person name="Loffler F."/>
        </authorList>
    </citation>
    <scope>NUCLEOTIDE SEQUENCE</scope>
</reference>
<evidence type="ECO:0000313" key="1">
    <source>
        <dbReference type="EMBL" id="MPM05630.1"/>
    </source>
</evidence>
<dbReference type="SUPFAM" id="SSF56281">
    <property type="entry name" value="Metallo-hydrolase/oxidoreductase"/>
    <property type="match status" value="1"/>
</dbReference>
<name>A0A644WP89_9ZZZZ</name>
<dbReference type="InterPro" id="IPR036866">
    <property type="entry name" value="RibonucZ/Hydroxyglut_hydro"/>
</dbReference>
<sequence length="236" mass="27121">MLLFVHGYSMDCTYLGHSTFLLETEHAVLLFDYTCGPLSLPEGEKPLLVFASHRHGDHFNEAIFPLAKRKGDTTFILSSDIATHLVPPNVHVRWMGPYEEISIHEVAVRTLKSTDEGVAFVIQTGLITLYFAGDLNHWHWEGESEAYNLQMKRDYYAELRLLRTKLDLAFVPVDPRLGPFYSLGAKDLVERVKVKTLVPMHFWKDHSVCEKLKAELEDTDVTVVQLTHEIQTWRIQ</sequence>
<dbReference type="AlphaFoldDB" id="A0A644WP89"/>
<dbReference type="Pfam" id="PF13483">
    <property type="entry name" value="Lactamase_B_3"/>
    <property type="match status" value="1"/>
</dbReference>
<accession>A0A644WP89</accession>
<protein>
    <recommendedName>
        <fullName evidence="2">Metallo-beta-lactamase domain-containing protein</fullName>
    </recommendedName>
</protein>
<dbReference type="EMBL" id="VSSQ01001150">
    <property type="protein sequence ID" value="MPM05630.1"/>
    <property type="molecule type" value="Genomic_DNA"/>
</dbReference>
<organism evidence="1">
    <name type="scientific">bioreactor metagenome</name>
    <dbReference type="NCBI Taxonomy" id="1076179"/>
    <lineage>
        <taxon>unclassified sequences</taxon>
        <taxon>metagenomes</taxon>
        <taxon>ecological metagenomes</taxon>
    </lineage>
</organism>
<evidence type="ECO:0008006" key="2">
    <source>
        <dbReference type="Google" id="ProtNLM"/>
    </source>
</evidence>
<dbReference type="PANTHER" id="PTHR42967:SF1">
    <property type="entry name" value="MBL FOLD METALLO-HYDROLASE"/>
    <property type="match status" value="1"/>
</dbReference>